<keyword evidence="1" id="KW-0175">Coiled coil</keyword>
<evidence type="ECO:0000313" key="4">
    <source>
        <dbReference type="Proteomes" id="UP000002482"/>
    </source>
</evidence>
<keyword evidence="2" id="KW-0472">Membrane</keyword>
<sequence>MAISWITALQLVPWDKVIEASPQLIKAAKGLLRSRGAREAEQAQADEEAARLAASGAPSPQELALQRIGALEDQVQALEQSQRQALEVIEQLAQQNAQLVATVSALRTGAQRLAVACGVLGVVLLGTIAYVVAKGWR</sequence>
<keyword evidence="4" id="KW-1185">Reference proteome</keyword>
<protein>
    <submittedName>
        <fullName evidence="3">Uncharacterized protein</fullName>
    </submittedName>
</protein>
<evidence type="ECO:0000313" key="3">
    <source>
        <dbReference type="EMBL" id="ADX45173.1"/>
    </source>
</evidence>
<dbReference type="EMBL" id="CP002521">
    <property type="protein sequence ID" value="ADX45173.1"/>
    <property type="molecule type" value="Genomic_DNA"/>
</dbReference>
<dbReference type="Proteomes" id="UP000002482">
    <property type="component" value="Chromosome"/>
</dbReference>
<organism evidence="3 4">
    <name type="scientific">Paracidovorax avenae (strain ATCC 19860 / DSM 7227 / CCUG 15838 / JCM 20985 / LMG 2117 / NCPPB 1011)</name>
    <name type="common">Acidovorax avenae</name>
    <dbReference type="NCBI Taxonomy" id="643561"/>
    <lineage>
        <taxon>Bacteria</taxon>
        <taxon>Pseudomonadati</taxon>
        <taxon>Pseudomonadota</taxon>
        <taxon>Betaproteobacteria</taxon>
        <taxon>Burkholderiales</taxon>
        <taxon>Comamonadaceae</taxon>
        <taxon>Paracidovorax</taxon>
    </lineage>
</organism>
<dbReference type="HOGENOM" id="CLU_2022783_0_0_4"/>
<evidence type="ECO:0000256" key="1">
    <source>
        <dbReference type="SAM" id="Coils"/>
    </source>
</evidence>
<reference evidence="3" key="1">
    <citation type="submission" date="2011-02" db="EMBL/GenBank/DDBJ databases">
        <title>Complete sequence of Acidovorax avenae subsp. avenae ATCC 19860.</title>
        <authorList>
            <consortium name="US DOE Joint Genome Institute"/>
            <person name="Lucas S."/>
            <person name="Copeland A."/>
            <person name="Lapidus A."/>
            <person name="Cheng J.-F."/>
            <person name="Goodwin L."/>
            <person name="Pitluck S."/>
            <person name="Chertkov O."/>
            <person name="Held B."/>
            <person name="Detter J.C."/>
            <person name="Han C."/>
            <person name="Tapia R."/>
            <person name="Land M."/>
            <person name="Hauser L."/>
            <person name="Kyrpides N."/>
            <person name="Ivanova N."/>
            <person name="Ovchinnikova G."/>
            <person name="Pagani I."/>
            <person name="Gordon S."/>
            <person name="Woyke T."/>
        </authorList>
    </citation>
    <scope>NUCLEOTIDE SEQUENCE</scope>
    <source>
        <strain evidence="3">ATCC 19860</strain>
    </source>
</reference>
<name>F0Q0E8_PARA1</name>
<evidence type="ECO:0000256" key="2">
    <source>
        <dbReference type="SAM" id="Phobius"/>
    </source>
</evidence>
<gene>
    <name evidence="3" type="ordered locus">Acav_1251</name>
</gene>
<dbReference type="OrthoDB" id="8564508at2"/>
<accession>F0Q0E8</accession>
<keyword evidence="2" id="KW-1133">Transmembrane helix</keyword>
<feature type="coiled-coil region" evidence="1">
    <location>
        <begin position="61"/>
        <end position="98"/>
    </location>
</feature>
<keyword evidence="2" id="KW-0812">Transmembrane</keyword>
<dbReference type="GeneID" id="34239156"/>
<dbReference type="AlphaFoldDB" id="F0Q0E8"/>
<proteinExistence type="predicted"/>
<feature type="transmembrane region" description="Helical" evidence="2">
    <location>
        <begin position="113"/>
        <end position="133"/>
    </location>
</feature>
<dbReference type="RefSeq" id="WP_013593706.1">
    <property type="nucleotide sequence ID" value="NC_015138.1"/>
</dbReference>
<dbReference type="KEGG" id="aaa:Acav_1251"/>